<dbReference type="GO" id="GO:0004557">
    <property type="term" value="F:alpha-galactosidase activity"/>
    <property type="evidence" value="ECO:0007669"/>
    <property type="project" value="UniProtKB-EC"/>
</dbReference>
<dbReference type="KEGG" id="span:AWL63_00260"/>
<keyword evidence="5" id="KW-1015">Disulfide bond</keyword>
<dbReference type="CDD" id="cd14792">
    <property type="entry name" value="GH27"/>
    <property type="match status" value="1"/>
</dbReference>
<organism evidence="7 8">
    <name type="scientific">Sphingomonas panacis</name>
    <dbReference type="NCBI Taxonomy" id="1560345"/>
    <lineage>
        <taxon>Bacteria</taxon>
        <taxon>Pseudomonadati</taxon>
        <taxon>Pseudomonadota</taxon>
        <taxon>Alphaproteobacteria</taxon>
        <taxon>Sphingomonadales</taxon>
        <taxon>Sphingomonadaceae</taxon>
        <taxon>Sphingomonas</taxon>
    </lineage>
</organism>
<dbReference type="PRINTS" id="PR00740">
    <property type="entry name" value="GLHYDRLASE27"/>
</dbReference>
<evidence type="ECO:0000256" key="3">
    <source>
        <dbReference type="ARBA" id="ARBA00022801"/>
    </source>
</evidence>
<dbReference type="Proteomes" id="UP000094256">
    <property type="component" value="Chromosome"/>
</dbReference>
<keyword evidence="3 5" id="KW-0378">Hydrolase</keyword>
<dbReference type="SUPFAM" id="SSF51445">
    <property type="entry name" value="(Trans)glycosidases"/>
    <property type="match status" value="1"/>
</dbReference>
<dbReference type="InterPro" id="IPR013785">
    <property type="entry name" value="Aldolase_TIM"/>
</dbReference>
<gene>
    <name evidence="7" type="ORF">AWL63_00260</name>
</gene>
<proteinExistence type="inferred from homology"/>
<dbReference type="GO" id="GO:0005975">
    <property type="term" value="P:carbohydrate metabolic process"/>
    <property type="evidence" value="ECO:0007669"/>
    <property type="project" value="InterPro"/>
</dbReference>
<dbReference type="InterPro" id="IPR038637">
    <property type="entry name" value="NPCBM_sf"/>
</dbReference>
<dbReference type="Pfam" id="PF08305">
    <property type="entry name" value="NPCBM"/>
    <property type="match status" value="1"/>
</dbReference>
<dbReference type="PANTHER" id="PTHR11452">
    <property type="entry name" value="ALPHA-GALACTOSIDASE/ALPHA-N-ACETYLGALACTOSAMINIDASE"/>
    <property type="match status" value="1"/>
</dbReference>
<dbReference type="InterPro" id="IPR017853">
    <property type="entry name" value="GH"/>
</dbReference>
<dbReference type="EMBL" id="CP014168">
    <property type="protein sequence ID" value="AOH82646.1"/>
    <property type="molecule type" value="Genomic_DNA"/>
</dbReference>
<comment type="catalytic activity">
    <reaction evidence="5">
        <text>Hydrolysis of terminal, non-reducing alpha-D-galactose residues in alpha-D-galactosides, including galactose oligosaccharides, galactomannans and galactolipids.</text>
        <dbReference type="EC" id="3.2.1.22"/>
    </reaction>
</comment>
<sequence>MLAATLAQPTHAQVASLTPSGAFSVYQTSAAQTPPMGWNPWNAFHTDVDEAKIRAVARTIVDSGLARKGYRFINIDDGWALRRLADGRLRIRDSMFPSAKIPASDTGSFKPFTDYIHSLGLKAGLYTDIGRNTCAQVWDANSPNLPVGTVAERQVGSFGHAAQDMRTMFADWRFDYVKIDACGVADYTRDVAPVKAGDYQAFAPLIVRGNIPESDPASVEKLYATLGDAVRRWGGEAAVLSICAWGEALSPLWGHVRGNLWRTSPDIEFTWKSMLGNIDSMVDGALYAGPGHWNDPDMLAIGHGDFDATHLVEARSHFTMWAIMASPLLLGYDVRKPAPALLDIVGNPEVIAIDQDAAGNQGVPYRDGDAMVVVRTLTSPGARAVAMFNRGTEPVTAQVRWEQLGFAPGSRATVRDVWARRNRATAAGTITAELPAHGAVLLRVEGTPADPDTVPLDEMPARVNIAVDGLSPATALPMGQFPARINTAPDGTPLSVNGKHFAKGIGLFANSRVELRASGQFHRFVATPLVLSGAQPVRFRVYADRKLVAETSVTPSLEPHAIDADVTGAKVVELVAEGPNDPRVRPAMIAWGAAGFKR</sequence>
<dbReference type="InterPro" id="IPR013222">
    <property type="entry name" value="Glyco_hyd_98_carb-bd"/>
</dbReference>
<keyword evidence="4 5" id="KW-0326">Glycosidase</keyword>
<evidence type="ECO:0000313" key="7">
    <source>
        <dbReference type="EMBL" id="AOH82646.1"/>
    </source>
</evidence>
<dbReference type="SMART" id="SM00776">
    <property type="entry name" value="NPCBM"/>
    <property type="match status" value="1"/>
</dbReference>
<dbReference type="InterPro" id="IPR041233">
    <property type="entry name" value="Melibiase_C"/>
</dbReference>
<dbReference type="Pfam" id="PF16499">
    <property type="entry name" value="Melibiase_2"/>
    <property type="match status" value="2"/>
</dbReference>
<dbReference type="Gene3D" id="3.20.20.70">
    <property type="entry name" value="Aldolase class I"/>
    <property type="match status" value="1"/>
</dbReference>
<dbReference type="Gene3D" id="2.60.120.1060">
    <property type="entry name" value="NPCBM/NEW2 domain"/>
    <property type="match status" value="1"/>
</dbReference>
<dbReference type="InterPro" id="IPR002241">
    <property type="entry name" value="Glyco_hydro_27"/>
</dbReference>
<dbReference type="Gene3D" id="2.60.40.1180">
    <property type="entry name" value="Golgi alpha-mannosidase II"/>
    <property type="match status" value="1"/>
</dbReference>
<dbReference type="EC" id="3.2.1.22" evidence="5"/>
<dbReference type="SUPFAM" id="SSF51011">
    <property type="entry name" value="Glycosyl hydrolase domain"/>
    <property type="match status" value="1"/>
</dbReference>
<keyword evidence="2" id="KW-0732">Signal</keyword>
<evidence type="ECO:0000313" key="8">
    <source>
        <dbReference type="Proteomes" id="UP000094256"/>
    </source>
</evidence>
<dbReference type="PANTHER" id="PTHR11452:SF75">
    <property type="entry name" value="ALPHA-GALACTOSIDASE MEL1"/>
    <property type="match status" value="1"/>
</dbReference>
<dbReference type="InterPro" id="IPR013780">
    <property type="entry name" value="Glyco_hydro_b"/>
</dbReference>
<feature type="domain" description="Glycosyl hydrolase family 98 putative carbohydrate-binding module" evidence="6">
    <location>
        <begin position="449"/>
        <end position="598"/>
    </location>
</feature>
<comment type="similarity">
    <text evidence="1 5">Belongs to the glycosyl hydrolase 27 family.</text>
</comment>
<dbReference type="Pfam" id="PF17801">
    <property type="entry name" value="Melibiase_C"/>
    <property type="match status" value="1"/>
</dbReference>
<evidence type="ECO:0000256" key="2">
    <source>
        <dbReference type="ARBA" id="ARBA00022729"/>
    </source>
</evidence>
<protein>
    <recommendedName>
        <fullName evidence="5">Alpha-galactosidase</fullName>
        <ecNumber evidence="5">3.2.1.22</ecNumber>
    </recommendedName>
    <alternativeName>
        <fullName evidence="5">Melibiase</fullName>
    </alternativeName>
</protein>
<evidence type="ECO:0000256" key="1">
    <source>
        <dbReference type="ARBA" id="ARBA00009743"/>
    </source>
</evidence>
<keyword evidence="8" id="KW-1185">Reference proteome</keyword>
<dbReference type="SUPFAM" id="SSF49785">
    <property type="entry name" value="Galactose-binding domain-like"/>
    <property type="match status" value="1"/>
</dbReference>
<dbReference type="InterPro" id="IPR008979">
    <property type="entry name" value="Galactose-bd-like_sf"/>
</dbReference>
<evidence type="ECO:0000259" key="6">
    <source>
        <dbReference type="SMART" id="SM00776"/>
    </source>
</evidence>
<evidence type="ECO:0000256" key="4">
    <source>
        <dbReference type="ARBA" id="ARBA00023295"/>
    </source>
</evidence>
<name>A0A1B3Z5D7_9SPHN</name>
<evidence type="ECO:0000256" key="5">
    <source>
        <dbReference type="RuleBase" id="RU361168"/>
    </source>
</evidence>
<dbReference type="STRING" id="1560345.AWL63_00260"/>
<reference evidence="7 8" key="1">
    <citation type="submission" date="2016-01" db="EMBL/GenBank/DDBJ databases">
        <title>Complete genome and mega plasmid sequence of Sphingomonas panacis DCY99 elicits systemic resistance in rice to Xanthomonas oryzae.</title>
        <authorList>
            <person name="Kim Y.J."/>
            <person name="Yang D.C."/>
            <person name="Sing P."/>
        </authorList>
    </citation>
    <scope>NUCLEOTIDE SEQUENCE [LARGE SCALE GENOMIC DNA]</scope>
    <source>
        <strain evidence="7 8">DCY99</strain>
    </source>
</reference>
<accession>A0A1B3Z5D7</accession>
<dbReference type="AlphaFoldDB" id="A0A1B3Z5D7"/>